<dbReference type="InParanoid" id="B4M3E1"/>
<reference evidence="1" key="3">
    <citation type="submission" date="2008-06" db="EMBL/GenBank/DDBJ databases">
        <authorList>
            <consortium name="FlyBase"/>
        </authorList>
    </citation>
    <scope>NUCLEOTIDE SEQUENCE</scope>
    <source>
        <strain evidence="1">TSC#15010-1051.87</strain>
    </source>
</reference>
<organism evidence="1 4">
    <name type="scientific">Drosophila virilis</name>
    <name type="common">Fruit fly</name>
    <dbReference type="NCBI Taxonomy" id="7244"/>
    <lineage>
        <taxon>Eukaryota</taxon>
        <taxon>Metazoa</taxon>
        <taxon>Ecdysozoa</taxon>
        <taxon>Arthropoda</taxon>
        <taxon>Hexapoda</taxon>
        <taxon>Insecta</taxon>
        <taxon>Pterygota</taxon>
        <taxon>Neoptera</taxon>
        <taxon>Endopterygota</taxon>
        <taxon>Diptera</taxon>
        <taxon>Brachycera</taxon>
        <taxon>Muscomorpha</taxon>
        <taxon>Ephydroidea</taxon>
        <taxon>Drosophilidae</taxon>
        <taxon>Drosophila</taxon>
    </lineage>
</organism>
<evidence type="ECO:0000313" key="4">
    <source>
        <dbReference type="Proteomes" id="UP000008792"/>
    </source>
</evidence>
<accession>B4M3E1</accession>
<evidence type="ECO:0000313" key="3">
    <source>
        <dbReference type="EMBL" id="KRF82180.1"/>
    </source>
</evidence>
<dbReference type="OMA" id="TFYEEWK"/>
<evidence type="ECO:0000313" key="1">
    <source>
        <dbReference type="EMBL" id="EDW65316.1"/>
    </source>
</evidence>
<dbReference type="HOGENOM" id="CLU_2087353_0_0_1"/>
<reference evidence="1" key="2">
    <citation type="journal article" date="2008" name="Bioinformatics">
        <title>Assembly reconciliation.</title>
        <authorList>
            <person name="Zimin A.V."/>
            <person name="Smith D.R."/>
            <person name="Sutton G."/>
            <person name="Yorke J.A."/>
        </authorList>
    </citation>
    <scope>NUCLEOTIDE SEQUENCE</scope>
    <source>
        <strain evidence="1">TSC#15010-1051.87</strain>
    </source>
</reference>
<protein>
    <submittedName>
        <fullName evidence="1">Uncharacterized protein, isoform A</fullName>
    </submittedName>
    <submittedName>
        <fullName evidence="2">Uncharacterized protein, isoform B</fullName>
    </submittedName>
    <submittedName>
        <fullName evidence="3">Uncharacterized protein, isoform C</fullName>
    </submittedName>
</protein>
<dbReference type="EMBL" id="CH940651">
    <property type="protein sequence ID" value="EDW65316.1"/>
    <property type="molecule type" value="Genomic_DNA"/>
</dbReference>
<proteinExistence type="predicted"/>
<dbReference type="Proteomes" id="UP000008792">
    <property type="component" value="Unassembled WGS sequence"/>
</dbReference>
<sequence>MHGPDYDHARGLFLRSALFHTWQLVDEEGNKYPLEPFSVIGNTEDSTVSIPPVPIPFRVEAVASEEFDGYTFYEEWKIENIGNFALAESVLEIGQGQLIQIAGHRFWLDWADDDSDD</sequence>
<evidence type="ECO:0000313" key="2">
    <source>
        <dbReference type="EMBL" id="KRF82179.1"/>
    </source>
</evidence>
<dbReference type="EMBL" id="CH940651">
    <property type="protein sequence ID" value="KRF82179.1"/>
    <property type="molecule type" value="Genomic_DNA"/>
</dbReference>
<name>B4M3E1_DROVI</name>
<dbReference type="AlphaFoldDB" id="B4M3E1"/>
<dbReference type="KEGG" id="dvi:6631471"/>
<keyword evidence="4" id="KW-1185">Reference proteome</keyword>
<dbReference type="EMBL" id="CH940651">
    <property type="protein sequence ID" value="KRF82180.1"/>
    <property type="molecule type" value="Genomic_DNA"/>
</dbReference>
<reference evidence="1 4" key="1">
    <citation type="journal article" date="2007" name="Nature">
        <title>Evolution of genes and genomes on the Drosophila phylogeny.</title>
        <authorList>
            <consortium name="Drosophila 12 Genomes Consortium"/>
            <person name="Clark A.G."/>
            <person name="Eisen M.B."/>
            <person name="Smith D.R."/>
            <person name="Bergman C.M."/>
            <person name="Oliver B."/>
            <person name="Markow T.A."/>
            <person name="Kaufman T.C."/>
            <person name="Kellis M."/>
            <person name="Gelbart W."/>
            <person name="Iyer V.N."/>
            <person name="Pollard D.A."/>
            <person name="Sackton T.B."/>
            <person name="Larracuente A.M."/>
            <person name="Singh N.D."/>
            <person name="Abad J.P."/>
            <person name="Abt D.N."/>
            <person name="Adryan B."/>
            <person name="Aguade M."/>
            <person name="Akashi H."/>
            <person name="Anderson W.W."/>
            <person name="Aquadro C.F."/>
            <person name="Ardell D.H."/>
            <person name="Arguello R."/>
            <person name="Artieri C.G."/>
            <person name="Barbash D.A."/>
            <person name="Barker D."/>
            <person name="Barsanti P."/>
            <person name="Batterham P."/>
            <person name="Batzoglou S."/>
            <person name="Begun D."/>
            <person name="Bhutkar A."/>
            <person name="Blanco E."/>
            <person name="Bosak S.A."/>
            <person name="Bradley R.K."/>
            <person name="Brand A.D."/>
            <person name="Brent M.R."/>
            <person name="Brooks A.N."/>
            <person name="Brown R.H."/>
            <person name="Butlin R.K."/>
            <person name="Caggese C."/>
            <person name="Calvi B.R."/>
            <person name="Bernardo de Carvalho A."/>
            <person name="Caspi A."/>
            <person name="Castrezana S."/>
            <person name="Celniker S.E."/>
            <person name="Chang J.L."/>
            <person name="Chapple C."/>
            <person name="Chatterji S."/>
            <person name="Chinwalla A."/>
            <person name="Civetta A."/>
            <person name="Clifton S.W."/>
            <person name="Comeron J.M."/>
            <person name="Costello J.C."/>
            <person name="Coyne J.A."/>
            <person name="Daub J."/>
            <person name="David R.G."/>
            <person name="Delcher A.L."/>
            <person name="Delehaunty K."/>
            <person name="Do C.B."/>
            <person name="Ebling H."/>
            <person name="Edwards K."/>
            <person name="Eickbush T."/>
            <person name="Evans J.D."/>
            <person name="Filipski A."/>
            <person name="Findeiss S."/>
            <person name="Freyhult E."/>
            <person name="Fulton L."/>
            <person name="Fulton R."/>
            <person name="Garcia A.C."/>
            <person name="Gardiner A."/>
            <person name="Garfield D.A."/>
            <person name="Garvin B.E."/>
            <person name="Gibson G."/>
            <person name="Gilbert D."/>
            <person name="Gnerre S."/>
            <person name="Godfrey J."/>
            <person name="Good R."/>
            <person name="Gotea V."/>
            <person name="Gravely B."/>
            <person name="Greenberg A.J."/>
            <person name="Griffiths-Jones S."/>
            <person name="Gross S."/>
            <person name="Guigo R."/>
            <person name="Gustafson E.A."/>
            <person name="Haerty W."/>
            <person name="Hahn M.W."/>
            <person name="Halligan D.L."/>
            <person name="Halpern A.L."/>
            <person name="Halter G.M."/>
            <person name="Han M.V."/>
            <person name="Heger A."/>
            <person name="Hillier L."/>
            <person name="Hinrichs A.S."/>
            <person name="Holmes I."/>
            <person name="Hoskins R.A."/>
            <person name="Hubisz M.J."/>
            <person name="Hultmark D."/>
            <person name="Huntley M.A."/>
            <person name="Jaffe D.B."/>
            <person name="Jagadeeshan S."/>
            <person name="Jeck W.R."/>
            <person name="Johnson J."/>
            <person name="Jones C.D."/>
            <person name="Jordan W.C."/>
            <person name="Karpen G.H."/>
            <person name="Kataoka E."/>
            <person name="Keightley P.D."/>
            <person name="Kheradpour P."/>
            <person name="Kirkness E.F."/>
            <person name="Koerich L.B."/>
            <person name="Kristiansen K."/>
            <person name="Kudrna D."/>
            <person name="Kulathinal R.J."/>
            <person name="Kumar S."/>
            <person name="Kwok R."/>
            <person name="Lander E."/>
            <person name="Langley C.H."/>
            <person name="Lapoint R."/>
            <person name="Lazzaro B.P."/>
            <person name="Lee S.J."/>
            <person name="Levesque L."/>
            <person name="Li R."/>
            <person name="Lin C.F."/>
            <person name="Lin M.F."/>
            <person name="Lindblad-Toh K."/>
            <person name="Llopart A."/>
            <person name="Long M."/>
            <person name="Low L."/>
            <person name="Lozovsky E."/>
            <person name="Lu J."/>
            <person name="Luo M."/>
            <person name="Machado C.A."/>
            <person name="Makalowski W."/>
            <person name="Marzo M."/>
            <person name="Matsuda M."/>
            <person name="Matzkin L."/>
            <person name="McAllister B."/>
            <person name="McBride C.S."/>
            <person name="McKernan B."/>
            <person name="McKernan K."/>
            <person name="Mendez-Lago M."/>
            <person name="Minx P."/>
            <person name="Mollenhauer M.U."/>
            <person name="Montooth K."/>
            <person name="Mount S.M."/>
            <person name="Mu X."/>
            <person name="Myers E."/>
            <person name="Negre B."/>
            <person name="Newfeld S."/>
            <person name="Nielsen R."/>
            <person name="Noor M.A."/>
            <person name="O'Grady P."/>
            <person name="Pachter L."/>
            <person name="Papaceit M."/>
            <person name="Parisi M.J."/>
            <person name="Parisi M."/>
            <person name="Parts L."/>
            <person name="Pedersen J.S."/>
            <person name="Pesole G."/>
            <person name="Phillippy A.M."/>
            <person name="Ponting C.P."/>
            <person name="Pop M."/>
            <person name="Porcelli D."/>
            <person name="Powell J.R."/>
            <person name="Prohaska S."/>
            <person name="Pruitt K."/>
            <person name="Puig M."/>
            <person name="Quesneville H."/>
            <person name="Ram K.R."/>
            <person name="Rand D."/>
            <person name="Rasmussen M.D."/>
            <person name="Reed L.K."/>
            <person name="Reenan R."/>
            <person name="Reily A."/>
            <person name="Remington K.A."/>
            <person name="Rieger T.T."/>
            <person name="Ritchie M.G."/>
            <person name="Robin C."/>
            <person name="Rogers Y.H."/>
            <person name="Rohde C."/>
            <person name="Rozas J."/>
            <person name="Rubenfield M.J."/>
            <person name="Ruiz A."/>
            <person name="Russo S."/>
            <person name="Salzberg S.L."/>
            <person name="Sanchez-Gracia A."/>
            <person name="Saranga D.J."/>
            <person name="Sato H."/>
            <person name="Schaeffer S.W."/>
            <person name="Schatz M.C."/>
            <person name="Schlenke T."/>
            <person name="Schwartz R."/>
            <person name="Segarra C."/>
            <person name="Singh R.S."/>
            <person name="Sirot L."/>
            <person name="Sirota M."/>
            <person name="Sisneros N.B."/>
            <person name="Smith C.D."/>
            <person name="Smith T.F."/>
            <person name="Spieth J."/>
            <person name="Stage D.E."/>
            <person name="Stark A."/>
            <person name="Stephan W."/>
            <person name="Strausberg R.L."/>
            <person name="Strempel S."/>
            <person name="Sturgill D."/>
            <person name="Sutton G."/>
            <person name="Sutton G.G."/>
            <person name="Tao W."/>
            <person name="Teichmann S."/>
            <person name="Tobari Y.N."/>
            <person name="Tomimura Y."/>
            <person name="Tsolas J.M."/>
            <person name="Valente V.L."/>
            <person name="Venter E."/>
            <person name="Venter J.C."/>
            <person name="Vicario S."/>
            <person name="Vieira F.G."/>
            <person name="Vilella A.J."/>
            <person name="Villasante A."/>
            <person name="Walenz B."/>
            <person name="Wang J."/>
            <person name="Wasserman M."/>
            <person name="Watts T."/>
            <person name="Wilson D."/>
            <person name="Wilson R.K."/>
            <person name="Wing R.A."/>
            <person name="Wolfner M.F."/>
            <person name="Wong A."/>
            <person name="Wong G.K."/>
            <person name="Wu C.I."/>
            <person name="Wu G."/>
            <person name="Yamamoto D."/>
            <person name="Yang H.P."/>
            <person name="Yang S.P."/>
            <person name="Yorke J.A."/>
            <person name="Yoshida K."/>
            <person name="Zdobnov E."/>
            <person name="Zhang P."/>
            <person name="Zhang Y."/>
            <person name="Zimin A.V."/>
            <person name="Baldwin J."/>
            <person name="Abdouelleil A."/>
            <person name="Abdulkadir J."/>
            <person name="Abebe A."/>
            <person name="Abera B."/>
            <person name="Abreu J."/>
            <person name="Acer S.C."/>
            <person name="Aftuck L."/>
            <person name="Alexander A."/>
            <person name="An P."/>
            <person name="Anderson E."/>
            <person name="Anderson S."/>
            <person name="Arachi H."/>
            <person name="Azer M."/>
            <person name="Bachantsang P."/>
            <person name="Barry A."/>
            <person name="Bayul T."/>
            <person name="Berlin A."/>
            <person name="Bessette D."/>
            <person name="Bloom T."/>
            <person name="Blye J."/>
            <person name="Boguslavskiy L."/>
            <person name="Bonnet C."/>
            <person name="Boukhgalter B."/>
            <person name="Bourzgui I."/>
            <person name="Brown A."/>
            <person name="Cahill P."/>
            <person name="Channer S."/>
            <person name="Cheshatsang Y."/>
            <person name="Chuda L."/>
            <person name="Citroen M."/>
            <person name="Collymore A."/>
            <person name="Cooke P."/>
            <person name="Costello M."/>
            <person name="D'Aco K."/>
            <person name="Daza R."/>
            <person name="De Haan G."/>
            <person name="DeGray S."/>
            <person name="DeMaso C."/>
            <person name="Dhargay N."/>
            <person name="Dooley K."/>
            <person name="Dooley E."/>
            <person name="Doricent M."/>
            <person name="Dorje P."/>
            <person name="Dorjee K."/>
            <person name="Dupes A."/>
            <person name="Elong R."/>
            <person name="Falk J."/>
            <person name="Farina A."/>
            <person name="Faro S."/>
            <person name="Ferguson D."/>
            <person name="Fisher S."/>
            <person name="Foley C.D."/>
            <person name="Franke A."/>
            <person name="Friedrich D."/>
            <person name="Gadbois L."/>
            <person name="Gearin G."/>
            <person name="Gearin C.R."/>
            <person name="Giannoukos G."/>
            <person name="Goode T."/>
            <person name="Graham J."/>
            <person name="Grandbois E."/>
            <person name="Grewal S."/>
            <person name="Gyaltsen K."/>
            <person name="Hafez N."/>
            <person name="Hagos B."/>
            <person name="Hall J."/>
            <person name="Henson C."/>
            <person name="Hollinger A."/>
            <person name="Honan T."/>
            <person name="Huard M.D."/>
            <person name="Hughes L."/>
            <person name="Hurhula B."/>
            <person name="Husby M.E."/>
            <person name="Kamat A."/>
            <person name="Kanga B."/>
            <person name="Kashin S."/>
            <person name="Khazanovich D."/>
            <person name="Kisner P."/>
            <person name="Lance K."/>
            <person name="Lara M."/>
            <person name="Lee W."/>
            <person name="Lennon N."/>
            <person name="Letendre F."/>
            <person name="LeVine R."/>
            <person name="Lipovsky A."/>
            <person name="Liu X."/>
            <person name="Liu J."/>
            <person name="Liu S."/>
            <person name="Lokyitsang T."/>
            <person name="Lokyitsang Y."/>
            <person name="Lubonja R."/>
            <person name="Lui A."/>
            <person name="MacDonald P."/>
            <person name="Magnisalis V."/>
            <person name="Maru K."/>
            <person name="Matthews C."/>
            <person name="McCusker W."/>
            <person name="McDonough S."/>
            <person name="Mehta T."/>
            <person name="Meldrim J."/>
            <person name="Meneus L."/>
            <person name="Mihai O."/>
            <person name="Mihalev A."/>
            <person name="Mihova T."/>
            <person name="Mittelman R."/>
            <person name="Mlenga V."/>
            <person name="Montmayeur A."/>
            <person name="Mulrain L."/>
            <person name="Navidi A."/>
            <person name="Naylor J."/>
            <person name="Negash T."/>
            <person name="Nguyen T."/>
            <person name="Nguyen N."/>
            <person name="Nicol R."/>
            <person name="Norbu C."/>
            <person name="Norbu N."/>
            <person name="Novod N."/>
            <person name="O'Neill B."/>
            <person name="Osman S."/>
            <person name="Markiewicz E."/>
            <person name="Oyono O.L."/>
            <person name="Patti C."/>
            <person name="Phunkhang P."/>
            <person name="Pierre F."/>
            <person name="Priest M."/>
            <person name="Raghuraman S."/>
            <person name="Rege F."/>
            <person name="Reyes R."/>
            <person name="Rise C."/>
            <person name="Rogov P."/>
            <person name="Ross K."/>
            <person name="Ryan E."/>
            <person name="Settipalli S."/>
            <person name="Shea T."/>
            <person name="Sherpa N."/>
            <person name="Shi L."/>
            <person name="Shih D."/>
            <person name="Sparrow T."/>
            <person name="Spaulding J."/>
            <person name="Stalker J."/>
            <person name="Stange-Thomann N."/>
            <person name="Stavropoulos S."/>
            <person name="Stone C."/>
            <person name="Strader C."/>
            <person name="Tesfaye S."/>
            <person name="Thomson T."/>
            <person name="Thoulutsang Y."/>
            <person name="Thoulutsang D."/>
            <person name="Topham K."/>
            <person name="Topping I."/>
            <person name="Tsamla T."/>
            <person name="Vassiliev H."/>
            <person name="Vo A."/>
            <person name="Wangchuk T."/>
            <person name="Wangdi T."/>
            <person name="Weiand M."/>
            <person name="Wilkinson J."/>
            <person name="Wilson A."/>
            <person name="Yadav S."/>
            <person name="Young G."/>
            <person name="Yu Q."/>
            <person name="Zembek L."/>
            <person name="Zhong D."/>
            <person name="Zimmer A."/>
            <person name="Zwirko Z."/>
            <person name="Jaffe D.B."/>
            <person name="Alvarez P."/>
            <person name="Brockman W."/>
            <person name="Butler J."/>
            <person name="Chin C."/>
            <person name="Gnerre S."/>
            <person name="Grabherr M."/>
            <person name="Kleber M."/>
            <person name="Mauceli E."/>
            <person name="MacCallum I."/>
        </authorList>
    </citation>
    <scope>NUCLEOTIDE SEQUENCE [LARGE SCALE GENOMIC DNA]</scope>
    <source>
        <strain evidence="1">TSC#15010-1051.87</strain>
        <strain evidence="4">Tucson 15010-1051.87</strain>
    </source>
</reference>
<gene>
    <name evidence="1" type="primary">Dvir\GJ19198</name>
    <name evidence="1" type="ORF">Dvir_GJ19198</name>
</gene>